<evidence type="ECO:0000313" key="1">
    <source>
        <dbReference type="EMBL" id="KAF2397232.1"/>
    </source>
</evidence>
<keyword evidence="2" id="KW-1185">Reference proteome</keyword>
<protein>
    <submittedName>
        <fullName evidence="1">Uncharacterized protein</fullName>
    </submittedName>
</protein>
<gene>
    <name evidence="1" type="ORF">EJ06DRAFT_167678</name>
</gene>
<dbReference type="EMBL" id="ML996704">
    <property type="protein sequence ID" value="KAF2397232.1"/>
    <property type="molecule type" value="Genomic_DNA"/>
</dbReference>
<dbReference type="Proteomes" id="UP000799640">
    <property type="component" value="Unassembled WGS sequence"/>
</dbReference>
<accession>A0A6G1HML3</accession>
<sequence>MSSNYTTTRLGAEILWILPNEILLDIMERLEWWDYVSLGFAYYLEFSRRIPGYFPTPSWHLITEIMASTPAASDPFHGAPNEVILDILTDVPRESWMGMALGLYRTLAFRQPRLIPTLDDIGIRALWQLRLDEDFQNMGLNAADFLHRAA</sequence>
<organism evidence="1 2">
    <name type="scientific">Trichodelitschia bisporula</name>
    <dbReference type="NCBI Taxonomy" id="703511"/>
    <lineage>
        <taxon>Eukaryota</taxon>
        <taxon>Fungi</taxon>
        <taxon>Dikarya</taxon>
        <taxon>Ascomycota</taxon>
        <taxon>Pezizomycotina</taxon>
        <taxon>Dothideomycetes</taxon>
        <taxon>Dothideomycetes incertae sedis</taxon>
        <taxon>Phaeotrichales</taxon>
        <taxon>Phaeotrichaceae</taxon>
        <taxon>Trichodelitschia</taxon>
    </lineage>
</organism>
<evidence type="ECO:0000313" key="2">
    <source>
        <dbReference type="Proteomes" id="UP000799640"/>
    </source>
</evidence>
<dbReference type="AlphaFoldDB" id="A0A6G1HML3"/>
<reference evidence="1" key="1">
    <citation type="journal article" date="2020" name="Stud. Mycol.">
        <title>101 Dothideomycetes genomes: a test case for predicting lifestyles and emergence of pathogens.</title>
        <authorList>
            <person name="Haridas S."/>
            <person name="Albert R."/>
            <person name="Binder M."/>
            <person name="Bloem J."/>
            <person name="Labutti K."/>
            <person name="Salamov A."/>
            <person name="Andreopoulos B."/>
            <person name="Baker S."/>
            <person name="Barry K."/>
            <person name="Bills G."/>
            <person name="Bluhm B."/>
            <person name="Cannon C."/>
            <person name="Castanera R."/>
            <person name="Culley D."/>
            <person name="Daum C."/>
            <person name="Ezra D."/>
            <person name="Gonzalez J."/>
            <person name="Henrissat B."/>
            <person name="Kuo A."/>
            <person name="Liang C."/>
            <person name="Lipzen A."/>
            <person name="Lutzoni F."/>
            <person name="Magnuson J."/>
            <person name="Mondo S."/>
            <person name="Nolan M."/>
            <person name="Ohm R."/>
            <person name="Pangilinan J."/>
            <person name="Park H.-J."/>
            <person name="Ramirez L."/>
            <person name="Alfaro M."/>
            <person name="Sun H."/>
            <person name="Tritt A."/>
            <person name="Yoshinaga Y."/>
            <person name="Zwiers L.-H."/>
            <person name="Turgeon B."/>
            <person name="Goodwin S."/>
            <person name="Spatafora J."/>
            <person name="Crous P."/>
            <person name="Grigoriev I."/>
        </authorList>
    </citation>
    <scope>NUCLEOTIDE SEQUENCE</scope>
    <source>
        <strain evidence="1">CBS 262.69</strain>
    </source>
</reference>
<proteinExistence type="predicted"/>
<name>A0A6G1HML3_9PEZI</name>